<evidence type="ECO:0000259" key="7">
    <source>
        <dbReference type="PROSITE" id="PS50850"/>
    </source>
</evidence>
<dbReference type="InterPro" id="IPR036259">
    <property type="entry name" value="MFS_trans_sf"/>
</dbReference>
<keyword evidence="5 6" id="KW-0472">Membrane</keyword>
<gene>
    <name evidence="8" type="ORF">HMPREF3293_00290</name>
</gene>
<evidence type="ECO:0000313" key="9">
    <source>
        <dbReference type="Proteomes" id="UP000070366"/>
    </source>
</evidence>
<dbReference type="STRING" id="626937.HMPREF3293_00290"/>
<dbReference type="SUPFAM" id="SSF103473">
    <property type="entry name" value="MFS general substrate transporter"/>
    <property type="match status" value="1"/>
</dbReference>
<dbReference type="PROSITE" id="PS50850">
    <property type="entry name" value="MFS"/>
    <property type="match status" value="1"/>
</dbReference>
<dbReference type="InterPro" id="IPR011701">
    <property type="entry name" value="MFS"/>
</dbReference>
<dbReference type="AlphaFoldDB" id="A0A136Q896"/>
<feature type="non-terminal residue" evidence="8">
    <location>
        <position position="214"/>
    </location>
</feature>
<feature type="domain" description="Major facilitator superfamily (MFS) profile" evidence="7">
    <location>
        <begin position="10"/>
        <end position="214"/>
    </location>
</feature>
<dbReference type="Pfam" id="PF07690">
    <property type="entry name" value="MFS_1"/>
    <property type="match status" value="1"/>
</dbReference>
<evidence type="ECO:0000256" key="3">
    <source>
        <dbReference type="ARBA" id="ARBA00022692"/>
    </source>
</evidence>
<sequence>MGVDKKYMPTIMIILVGTFVGSLTQTLLTSALPKIVADLGISVGLGQWLTTIYLLVIGIMVPTTSFLIGRFSTRQLFYTCMSFFFTGSLLALFSGNFAMLLSGRVLQAVGTGILFPLLNVIVLELAPLSRRGFAMGIVGLAVSFAPAIAPTLSGWLNDTYGWQSIFLLLSVFSGAILLCAAFLLKNVKREEFSGPLDKLSILLSYYNNLWIGYG</sequence>
<dbReference type="GO" id="GO:0005886">
    <property type="term" value="C:plasma membrane"/>
    <property type="evidence" value="ECO:0007669"/>
    <property type="project" value="UniProtKB-SubCell"/>
</dbReference>
<keyword evidence="3 6" id="KW-0812">Transmembrane</keyword>
<keyword evidence="2" id="KW-0813">Transport</keyword>
<evidence type="ECO:0000256" key="1">
    <source>
        <dbReference type="ARBA" id="ARBA00004651"/>
    </source>
</evidence>
<keyword evidence="4 6" id="KW-1133">Transmembrane helix</keyword>
<dbReference type="Proteomes" id="UP000070366">
    <property type="component" value="Unassembled WGS sequence"/>
</dbReference>
<organism evidence="8 9">
    <name type="scientific">Christensenella minuta</name>
    <dbReference type="NCBI Taxonomy" id="626937"/>
    <lineage>
        <taxon>Bacteria</taxon>
        <taxon>Bacillati</taxon>
        <taxon>Bacillota</taxon>
        <taxon>Clostridia</taxon>
        <taxon>Christensenellales</taxon>
        <taxon>Christensenellaceae</taxon>
        <taxon>Christensenella</taxon>
    </lineage>
</organism>
<dbReference type="InterPro" id="IPR020846">
    <property type="entry name" value="MFS_dom"/>
</dbReference>
<dbReference type="EMBL" id="LSZW01000023">
    <property type="protein sequence ID" value="KXK66901.1"/>
    <property type="molecule type" value="Genomic_DNA"/>
</dbReference>
<accession>A0A136Q896</accession>
<evidence type="ECO:0000313" key="8">
    <source>
        <dbReference type="EMBL" id="KXK66901.1"/>
    </source>
</evidence>
<proteinExistence type="predicted"/>
<dbReference type="GO" id="GO:0022857">
    <property type="term" value="F:transmembrane transporter activity"/>
    <property type="evidence" value="ECO:0007669"/>
    <property type="project" value="InterPro"/>
</dbReference>
<dbReference type="PANTHER" id="PTHR42718">
    <property type="entry name" value="MAJOR FACILITATOR SUPERFAMILY MULTIDRUG TRANSPORTER MFSC"/>
    <property type="match status" value="1"/>
</dbReference>
<dbReference type="RefSeq" id="WP_156468687.1">
    <property type="nucleotide sequence ID" value="NZ_KQ965489.1"/>
</dbReference>
<keyword evidence="9" id="KW-1185">Reference proteome</keyword>
<evidence type="ECO:0000256" key="5">
    <source>
        <dbReference type="ARBA" id="ARBA00023136"/>
    </source>
</evidence>
<feature type="transmembrane region" description="Helical" evidence="6">
    <location>
        <begin position="133"/>
        <end position="156"/>
    </location>
</feature>
<protein>
    <submittedName>
        <fullName evidence="8">Transporter, major facilitator family protein</fullName>
    </submittedName>
</protein>
<feature type="transmembrane region" description="Helical" evidence="6">
    <location>
        <begin position="162"/>
        <end position="184"/>
    </location>
</feature>
<dbReference type="PANTHER" id="PTHR42718:SF24">
    <property type="entry name" value="MAJOR FACILITATOR SUPERFAMILY (MFS) PROFILE DOMAIN-CONTAINING PROTEIN"/>
    <property type="match status" value="1"/>
</dbReference>
<evidence type="ECO:0000256" key="4">
    <source>
        <dbReference type="ARBA" id="ARBA00022989"/>
    </source>
</evidence>
<feature type="transmembrane region" description="Helical" evidence="6">
    <location>
        <begin position="76"/>
        <end position="99"/>
    </location>
</feature>
<comment type="caution">
    <text evidence="8">The sequence shown here is derived from an EMBL/GenBank/DDBJ whole genome shotgun (WGS) entry which is preliminary data.</text>
</comment>
<feature type="transmembrane region" description="Helical" evidence="6">
    <location>
        <begin position="7"/>
        <end position="28"/>
    </location>
</feature>
<evidence type="ECO:0000256" key="2">
    <source>
        <dbReference type="ARBA" id="ARBA00022448"/>
    </source>
</evidence>
<feature type="transmembrane region" description="Helical" evidence="6">
    <location>
        <begin position="48"/>
        <end position="69"/>
    </location>
</feature>
<feature type="transmembrane region" description="Helical" evidence="6">
    <location>
        <begin position="105"/>
        <end position="126"/>
    </location>
</feature>
<name>A0A136Q896_9FIRM</name>
<reference evidence="9" key="1">
    <citation type="submission" date="2016-02" db="EMBL/GenBank/DDBJ databases">
        <authorList>
            <person name="Mitreva M."/>
            <person name="Pepin K.H."/>
            <person name="Mihindukulasuriya K.A."/>
            <person name="Fulton R."/>
            <person name="Fronick C."/>
            <person name="O'Laughlin M."/>
            <person name="Miner T."/>
            <person name="Herter B."/>
            <person name="Rosa B.A."/>
            <person name="Cordes M."/>
            <person name="Tomlinson C."/>
            <person name="Wollam A."/>
            <person name="Palsikar V.B."/>
            <person name="Mardis E.R."/>
            <person name="Wilson R.K."/>
        </authorList>
    </citation>
    <scope>NUCLEOTIDE SEQUENCE [LARGE SCALE GENOMIC DNA]</scope>
    <source>
        <strain evidence="9">DSM 22607</strain>
    </source>
</reference>
<evidence type="ECO:0000256" key="6">
    <source>
        <dbReference type="SAM" id="Phobius"/>
    </source>
</evidence>
<comment type="subcellular location">
    <subcellularLocation>
        <location evidence="1">Cell membrane</location>
        <topology evidence="1">Multi-pass membrane protein</topology>
    </subcellularLocation>
</comment>
<dbReference type="Gene3D" id="1.20.1720.10">
    <property type="entry name" value="Multidrug resistance protein D"/>
    <property type="match status" value="1"/>
</dbReference>